<protein>
    <submittedName>
        <fullName evidence="1">Uncharacterized protein</fullName>
    </submittedName>
</protein>
<name>E9GV24_DAPPU</name>
<dbReference type="HOGENOM" id="CLU_1706048_0_0_1"/>
<dbReference type="Proteomes" id="UP000000305">
    <property type="component" value="Unassembled WGS sequence"/>
</dbReference>
<reference evidence="1 2" key="1">
    <citation type="journal article" date="2011" name="Science">
        <title>The ecoresponsive genome of Daphnia pulex.</title>
        <authorList>
            <person name="Colbourne J.K."/>
            <person name="Pfrender M.E."/>
            <person name="Gilbert D."/>
            <person name="Thomas W.K."/>
            <person name="Tucker A."/>
            <person name="Oakley T.H."/>
            <person name="Tokishita S."/>
            <person name="Aerts A."/>
            <person name="Arnold G.J."/>
            <person name="Basu M.K."/>
            <person name="Bauer D.J."/>
            <person name="Caceres C.E."/>
            <person name="Carmel L."/>
            <person name="Casola C."/>
            <person name="Choi J.H."/>
            <person name="Detter J.C."/>
            <person name="Dong Q."/>
            <person name="Dusheyko S."/>
            <person name="Eads B.D."/>
            <person name="Frohlich T."/>
            <person name="Geiler-Samerotte K.A."/>
            <person name="Gerlach D."/>
            <person name="Hatcher P."/>
            <person name="Jogdeo S."/>
            <person name="Krijgsveld J."/>
            <person name="Kriventseva E.V."/>
            <person name="Kultz D."/>
            <person name="Laforsch C."/>
            <person name="Lindquist E."/>
            <person name="Lopez J."/>
            <person name="Manak J.R."/>
            <person name="Muller J."/>
            <person name="Pangilinan J."/>
            <person name="Patwardhan R.P."/>
            <person name="Pitluck S."/>
            <person name="Pritham E.J."/>
            <person name="Rechtsteiner A."/>
            <person name="Rho M."/>
            <person name="Rogozin I.B."/>
            <person name="Sakarya O."/>
            <person name="Salamov A."/>
            <person name="Schaack S."/>
            <person name="Shapiro H."/>
            <person name="Shiga Y."/>
            <person name="Skalitzky C."/>
            <person name="Smith Z."/>
            <person name="Souvorov A."/>
            <person name="Sung W."/>
            <person name="Tang Z."/>
            <person name="Tsuchiya D."/>
            <person name="Tu H."/>
            <person name="Vos H."/>
            <person name="Wang M."/>
            <person name="Wolf Y.I."/>
            <person name="Yamagata H."/>
            <person name="Yamada T."/>
            <person name="Ye Y."/>
            <person name="Shaw J.R."/>
            <person name="Andrews J."/>
            <person name="Crease T.J."/>
            <person name="Tang H."/>
            <person name="Lucas S.M."/>
            <person name="Robertson H.M."/>
            <person name="Bork P."/>
            <person name="Koonin E.V."/>
            <person name="Zdobnov E.M."/>
            <person name="Grigoriev I.V."/>
            <person name="Lynch M."/>
            <person name="Boore J.L."/>
        </authorList>
    </citation>
    <scope>NUCLEOTIDE SEQUENCE [LARGE SCALE GENOMIC DNA]</scope>
</reference>
<dbReference type="InParanoid" id="E9GV24"/>
<dbReference type="PhylomeDB" id="E9GV24"/>
<evidence type="ECO:0000313" key="2">
    <source>
        <dbReference type="Proteomes" id="UP000000305"/>
    </source>
</evidence>
<dbReference type="PANTHER" id="PTHR46113">
    <property type="entry name" value="SNAC DOMAIN-CONTAINING PROTEIN"/>
    <property type="match status" value="1"/>
</dbReference>
<evidence type="ECO:0000313" key="1">
    <source>
        <dbReference type="EMBL" id="EFX76590.1"/>
    </source>
</evidence>
<sequence>MVSHPRTSGFVIVRRKAFQSVSFGNGIEAVQHQPAQNFLPGKPIFPVITENGPFLLDLIGERSWLLFDRLKLQGSQDWMQLQPKYWNLMEEYRKERDFLSTLEAVNDSAERGIKLITDFKDMVKKEEQLQFFQVMKDHRQRISFGGKKATLDAV</sequence>
<accession>E9GV24</accession>
<gene>
    <name evidence="1" type="ORF">DAPPUDRAFT_106824</name>
</gene>
<dbReference type="OrthoDB" id="6629168at2759"/>
<dbReference type="KEGG" id="dpx:DAPPUDRAFT_106824"/>
<organism evidence="1 2">
    <name type="scientific">Daphnia pulex</name>
    <name type="common">Water flea</name>
    <dbReference type="NCBI Taxonomy" id="6669"/>
    <lineage>
        <taxon>Eukaryota</taxon>
        <taxon>Metazoa</taxon>
        <taxon>Ecdysozoa</taxon>
        <taxon>Arthropoda</taxon>
        <taxon>Crustacea</taxon>
        <taxon>Branchiopoda</taxon>
        <taxon>Diplostraca</taxon>
        <taxon>Cladocera</taxon>
        <taxon>Anomopoda</taxon>
        <taxon>Daphniidae</taxon>
        <taxon>Daphnia</taxon>
    </lineage>
</organism>
<proteinExistence type="predicted"/>
<keyword evidence="2" id="KW-1185">Reference proteome</keyword>
<dbReference type="EMBL" id="GL732567">
    <property type="protein sequence ID" value="EFX76590.1"/>
    <property type="molecule type" value="Genomic_DNA"/>
</dbReference>
<dbReference type="AlphaFoldDB" id="E9GV24"/>
<dbReference type="PANTHER" id="PTHR46113:SF1">
    <property type="entry name" value="PEPTIDASE M17 LEUCYL AMINOPEPTIDASE N-TERMINAL DOMAIN-CONTAINING PROTEIN"/>
    <property type="match status" value="1"/>
</dbReference>